<name>Q10YL4_TRIEI</name>
<keyword evidence="4" id="KW-0902">Two-component regulatory system</keyword>
<evidence type="ECO:0000259" key="5">
    <source>
        <dbReference type="PROSITE" id="PS50109"/>
    </source>
</evidence>
<dbReference type="PROSITE" id="PS50109">
    <property type="entry name" value="HIS_KIN"/>
    <property type="match status" value="1"/>
</dbReference>
<dbReference type="PANTHER" id="PTHR43065">
    <property type="entry name" value="SENSOR HISTIDINE KINASE"/>
    <property type="match status" value="1"/>
</dbReference>
<dbReference type="Pfam" id="PF02518">
    <property type="entry name" value="HATPase_c"/>
    <property type="match status" value="1"/>
</dbReference>
<dbReference type="SMART" id="SM00387">
    <property type="entry name" value="HATPase_c"/>
    <property type="match status" value="1"/>
</dbReference>
<dbReference type="GO" id="GO:0000160">
    <property type="term" value="P:phosphorelay signal transduction system"/>
    <property type="evidence" value="ECO:0007669"/>
    <property type="project" value="UniProtKB-KW"/>
</dbReference>
<dbReference type="EC" id="2.7.13.3" evidence="2"/>
<dbReference type="GO" id="GO:0004673">
    <property type="term" value="F:protein histidine kinase activity"/>
    <property type="evidence" value="ECO:0007669"/>
    <property type="project" value="UniProtKB-EC"/>
</dbReference>
<dbReference type="AlphaFoldDB" id="Q10YL4"/>
<accession>Q10YL4</accession>
<dbReference type="STRING" id="203124.Tery_3576"/>
<dbReference type="EMBL" id="CP000393">
    <property type="protein sequence ID" value="ABG52660.1"/>
    <property type="molecule type" value="Genomic_DNA"/>
</dbReference>
<dbReference type="InterPro" id="IPR004358">
    <property type="entry name" value="Sig_transdc_His_kin-like_C"/>
</dbReference>
<keyword evidence="6" id="KW-0808">Transferase</keyword>
<evidence type="ECO:0000256" key="3">
    <source>
        <dbReference type="ARBA" id="ARBA00022777"/>
    </source>
</evidence>
<comment type="catalytic activity">
    <reaction evidence="1">
        <text>ATP + protein L-histidine = ADP + protein N-phospho-L-histidine.</text>
        <dbReference type="EC" id="2.7.13.3"/>
    </reaction>
</comment>
<dbReference type="InterPro" id="IPR036890">
    <property type="entry name" value="HATPase_C_sf"/>
</dbReference>
<dbReference type="eggNOG" id="COG4191">
    <property type="taxonomic scope" value="Bacteria"/>
</dbReference>
<sequence>MNLLANGIDALETMGEKKQQFDRQPTITISTEVTDLETVKIKIYDNGSGINSEALSQIFDPFFTTKPVGVGTGLGLSISHSIVVEKHGGNLSCVSEVGKGTEFIIEIPIKPASSN</sequence>
<evidence type="ECO:0000313" key="6">
    <source>
        <dbReference type="EMBL" id="ABG52660.1"/>
    </source>
</evidence>
<organism evidence="6">
    <name type="scientific">Trichodesmium erythraeum (strain IMS101)</name>
    <dbReference type="NCBI Taxonomy" id="203124"/>
    <lineage>
        <taxon>Bacteria</taxon>
        <taxon>Bacillati</taxon>
        <taxon>Cyanobacteriota</taxon>
        <taxon>Cyanophyceae</taxon>
        <taxon>Oscillatoriophycideae</taxon>
        <taxon>Oscillatoriales</taxon>
        <taxon>Microcoleaceae</taxon>
        <taxon>Trichodesmium</taxon>
    </lineage>
</organism>
<protein>
    <recommendedName>
        <fullName evidence="2">histidine kinase</fullName>
        <ecNumber evidence="2">2.7.13.3</ecNumber>
    </recommendedName>
</protein>
<evidence type="ECO:0000256" key="2">
    <source>
        <dbReference type="ARBA" id="ARBA00012438"/>
    </source>
</evidence>
<evidence type="ECO:0000256" key="4">
    <source>
        <dbReference type="ARBA" id="ARBA00023012"/>
    </source>
</evidence>
<dbReference type="InterPro" id="IPR003594">
    <property type="entry name" value="HATPase_dom"/>
</dbReference>
<evidence type="ECO:0000256" key="1">
    <source>
        <dbReference type="ARBA" id="ARBA00000085"/>
    </source>
</evidence>
<proteinExistence type="predicted"/>
<gene>
    <name evidence="6" type="ordered locus">Tery_3576</name>
</gene>
<dbReference type="Gene3D" id="3.30.565.10">
    <property type="entry name" value="Histidine kinase-like ATPase, C-terminal domain"/>
    <property type="match status" value="1"/>
</dbReference>
<dbReference type="OrthoDB" id="9789238at2"/>
<dbReference type="SUPFAM" id="SSF55874">
    <property type="entry name" value="ATPase domain of HSP90 chaperone/DNA topoisomerase II/histidine kinase"/>
    <property type="match status" value="1"/>
</dbReference>
<dbReference type="PRINTS" id="PR00344">
    <property type="entry name" value="BCTRLSENSOR"/>
</dbReference>
<reference evidence="6" key="1">
    <citation type="submission" date="2006-06" db="EMBL/GenBank/DDBJ databases">
        <title>Complete sequence of Trichodesmium erythraeum IMS101.</title>
        <authorList>
            <consortium name="US DOE Joint Genome Institute"/>
            <person name="Copeland A."/>
            <person name="Lucas S."/>
            <person name="Lapidus A."/>
            <person name="Barry K."/>
            <person name="Detter J.C."/>
            <person name="Glavina del Rio T."/>
            <person name="Hammon N."/>
            <person name="Israni S."/>
            <person name="Dalin E."/>
            <person name="Tice H."/>
            <person name="Pitluck S."/>
            <person name="Kiss H."/>
            <person name="Munk A.C."/>
            <person name="Brettin T."/>
            <person name="Bruce D."/>
            <person name="Han C."/>
            <person name="Tapia R."/>
            <person name="Gilna P."/>
            <person name="Schmutz J."/>
            <person name="Larimer F."/>
            <person name="Land M."/>
            <person name="Hauser L."/>
            <person name="Kyrpides N."/>
            <person name="Kim E."/>
            <person name="Richardson P."/>
        </authorList>
    </citation>
    <scope>NUCLEOTIDE SEQUENCE [LARGE SCALE GENOMIC DNA]</scope>
    <source>
        <strain evidence="6">IMS101</strain>
    </source>
</reference>
<keyword evidence="3 6" id="KW-0418">Kinase</keyword>
<dbReference type="KEGG" id="ter:Tery_3576"/>
<dbReference type="HOGENOM" id="CLU_000445_89_31_3"/>
<feature type="domain" description="Histidine kinase" evidence="5">
    <location>
        <begin position="1"/>
        <end position="111"/>
    </location>
</feature>
<dbReference type="InterPro" id="IPR005467">
    <property type="entry name" value="His_kinase_dom"/>
</dbReference>
<dbReference type="PANTHER" id="PTHR43065:SF50">
    <property type="entry name" value="HISTIDINE KINASE"/>
    <property type="match status" value="1"/>
</dbReference>